<dbReference type="Proteomes" id="UP000017984">
    <property type="component" value="Chromosome"/>
</dbReference>
<dbReference type="GO" id="GO:0003735">
    <property type="term" value="F:structural constituent of ribosome"/>
    <property type="evidence" value="ECO:0007669"/>
    <property type="project" value="InterPro"/>
</dbReference>
<evidence type="ECO:0000256" key="5">
    <source>
        <dbReference type="HAMAP-Rule" id="MF_00340"/>
    </source>
</evidence>
<dbReference type="NCBIfam" id="TIGR01031">
    <property type="entry name" value="rpmF_bact"/>
    <property type="match status" value="1"/>
</dbReference>
<dbReference type="InterPro" id="IPR011332">
    <property type="entry name" value="Ribosomal_zn-bd"/>
</dbReference>
<evidence type="ECO:0000313" key="7">
    <source>
        <dbReference type="Proteomes" id="UP000017984"/>
    </source>
</evidence>
<keyword evidence="2 5" id="KW-0689">Ribosomal protein</keyword>
<dbReference type="InterPro" id="IPR017853">
    <property type="entry name" value="GH"/>
</dbReference>
<evidence type="ECO:0000313" key="6">
    <source>
        <dbReference type="EMBL" id="EST29565.1"/>
    </source>
</evidence>
<dbReference type="HAMAP" id="MF_00340">
    <property type="entry name" value="Ribosomal_bL32"/>
    <property type="match status" value="1"/>
</dbReference>
<evidence type="ECO:0000256" key="2">
    <source>
        <dbReference type="ARBA" id="ARBA00022980"/>
    </source>
</evidence>
<dbReference type="PANTHER" id="PTHR43576:SF3">
    <property type="entry name" value="ALPHA-L-ARABINOFURANOSIDASE C"/>
    <property type="match status" value="1"/>
</dbReference>
<dbReference type="InterPro" id="IPR002677">
    <property type="entry name" value="Ribosomal_bL32"/>
</dbReference>
<evidence type="ECO:0000256" key="1">
    <source>
        <dbReference type="ARBA" id="ARBA00008560"/>
    </source>
</evidence>
<evidence type="ECO:0000256" key="4">
    <source>
        <dbReference type="ARBA" id="ARBA00035178"/>
    </source>
</evidence>
<dbReference type="GO" id="GO:0015934">
    <property type="term" value="C:large ribosomal subunit"/>
    <property type="evidence" value="ECO:0007669"/>
    <property type="project" value="InterPro"/>
</dbReference>
<dbReference type="PANTHER" id="PTHR43576">
    <property type="entry name" value="ALPHA-L-ARABINOFURANOSIDASE C-RELATED"/>
    <property type="match status" value="1"/>
</dbReference>
<proteinExistence type="inferred from homology"/>
<dbReference type="STRING" id="1352936.M878_20415"/>
<dbReference type="GO" id="GO:0000272">
    <property type="term" value="P:polysaccharide catabolic process"/>
    <property type="evidence" value="ECO:0007669"/>
    <property type="project" value="TreeGrafter"/>
</dbReference>
<comment type="caution">
    <text evidence="6">The sequence shown here is derived from an EMBL/GenBank/DDBJ whole genome shotgun (WGS) entry which is preliminary data.</text>
</comment>
<dbReference type="Pfam" id="PF01783">
    <property type="entry name" value="Ribosomal_L32p"/>
    <property type="match status" value="1"/>
</dbReference>
<dbReference type="AlphaFoldDB" id="V6KBM9"/>
<protein>
    <recommendedName>
        <fullName evidence="4 5">Large ribosomal subunit protein bL32</fullName>
    </recommendedName>
</protein>
<accession>V6KBM9</accession>
<keyword evidence="7" id="KW-1185">Reference proteome</keyword>
<gene>
    <name evidence="5" type="primary">rpmF</name>
    <name evidence="6" type="ORF">M878_20415</name>
</gene>
<organism evidence="6 7">
    <name type="scientific">Streptomyces roseochromogenus subsp. oscitans DS 12.976</name>
    <dbReference type="NCBI Taxonomy" id="1352936"/>
    <lineage>
        <taxon>Bacteria</taxon>
        <taxon>Bacillati</taxon>
        <taxon>Actinomycetota</taxon>
        <taxon>Actinomycetes</taxon>
        <taxon>Kitasatosporales</taxon>
        <taxon>Streptomycetaceae</taxon>
        <taxon>Streptomyces</taxon>
    </lineage>
</organism>
<reference evidence="6 7" key="1">
    <citation type="journal article" date="2014" name="Genome Announc.">
        <title>Draft Genome Sequence of Streptomyces roseochromogenes subsp. oscitans DS 12.976, Producer of the Aminocoumarin Antibiotic Clorobiocin.</title>
        <authorList>
            <person name="Ruckert C."/>
            <person name="Kalinowski J."/>
            <person name="Heide L."/>
            <person name="Apel A.K."/>
        </authorList>
    </citation>
    <scope>NUCLEOTIDE SEQUENCE [LARGE SCALE GENOMIC DNA]</scope>
    <source>
        <strain evidence="6 7">DS 12.976</strain>
    </source>
</reference>
<dbReference type="GO" id="GO:0016798">
    <property type="term" value="F:hydrolase activity, acting on glycosyl bonds"/>
    <property type="evidence" value="ECO:0007669"/>
    <property type="project" value="InterPro"/>
</dbReference>
<dbReference type="EMBL" id="AWQX01000175">
    <property type="protein sequence ID" value="EST29565.1"/>
    <property type="molecule type" value="Genomic_DNA"/>
</dbReference>
<keyword evidence="3 5" id="KW-0687">Ribonucleoprotein</keyword>
<dbReference type="InterPro" id="IPR005199">
    <property type="entry name" value="Glyco_hydro_79"/>
</dbReference>
<dbReference type="SUPFAM" id="SSF51445">
    <property type="entry name" value="(Trans)glycosidases"/>
    <property type="match status" value="1"/>
</dbReference>
<dbReference type="Pfam" id="PF03662">
    <property type="entry name" value="Glyco_hydro_79n"/>
    <property type="match status" value="1"/>
</dbReference>
<dbReference type="PATRIC" id="fig|1352936.5.peg.4277"/>
<dbReference type="SUPFAM" id="SSF57829">
    <property type="entry name" value="Zn-binding ribosomal proteins"/>
    <property type="match status" value="1"/>
</dbReference>
<sequence length="379" mass="40615">MPSTGVGLNTAVYDPNMNDATASSLMKAAGIRQLRFPGGSYADAYHWKTHTLTDGSWVAPGTDFDHFMATAKRVGAQPIITANYGSGTPQEAADWVKYANVDKHYGVKYWEIGNEVSGNGHYGSKWEVDNHADKSPRAYANNLVAYAKAMKAVDPTVKIGAVLNTPGSWPDGVKASGDDADWNNTVLSIAGKSVDFVIIHWYPGGTGTADLLNTPAKIAGATSAVRSLVNTYAGAHAASVEIAVTETDSSMSPALTSQAAALFASDTYMNKPPASRTSGTRWSCPGCARTAAEGDAQKLDSNGIHFHVASACRLYVHPSRRTPMAVPKRKMSRSNTRHRRAQWKATTPTLVPVTVDGVSYLVPQRLVKAYERGLLRPED</sequence>
<comment type="similarity">
    <text evidence="1 5">Belongs to the bacterial ribosomal protein bL32 family.</text>
</comment>
<dbReference type="GO" id="GO:0006412">
    <property type="term" value="P:translation"/>
    <property type="evidence" value="ECO:0007669"/>
    <property type="project" value="UniProtKB-UniRule"/>
</dbReference>
<dbReference type="HOGENOM" id="CLU_729405_0_0_11"/>
<evidence type="ECO:0000256" key="3">
    <source>
        <dbReference type="ARBA" id="ARBA00023274"/>
    </source>
</evidence>
<dbReference type="Gene3D" id="3.20.20.80">
    <property type="entry name" value="Glycosidases"/>
    <property type="match status" value="1"/>
</dbReference>
<dbReference type="GO" id="GO:0016020">
    <property type="term" value="C:membrane"/>
    <property type="evidence" value="ECO:0007669"/>
    <property type="project" value="InterPro"/>
</dbReference>
<name>V6KBM9_STRRC</name>